<accession>A0AA35ZA76</accession>
<keyword evidence="2" id="KW-1185">Reference proteome</keyword>
<evidence type="ECO:0000313" key="2">
    <source>
        <dbReference type="Proteomes" id="UP001177003"/>
    </source>
</evidence>
<evidence type="ECO:0000313" key="1">
    <source>
        <dbReference type="EMBL" id="CAI9288735.1"/>
    </source>
</evidence>
<reference evidence="1" key="1">
    <citation type="submission" date="2023-04" db="EMBL/GenBank/DDBJ databases">
        <authorList>
            <person name="Vijverberg K."/>
            <person name="Xiong W."/>
            <person name="Schranz E."/>
        </authorList>
    </citation>
    <scope>NUCLEOTIDE SEQUENCE</scope>
</reference>
<proteinExistence type="predicted"/>
<sequence length="248" mass="28462">MLVTKLARYFGVFDELDARFLARIEGHPLQPYLFKTSRIMKDMGNDTYTIPADDTVEVPACRRNMSPRVEDQDPRDTHVGDELPMDPYHVITRKYDDDTGRGMNFIRKEKNGNDRVSSNVSDAAVNKTVHRPPAVTRCPPRLRSSTEAKKSDWSGLDLVGIVQQRRRSDARSSLATPTLTTNVLWRQGVKATRQRRTITRCPLPLVVFNFSGHGGWIRWSRLARTSDMVVAPELRDRRWSPIEDEREV</sequence>
<gene>
    <name evidence="1" type="ORF">LSALG_LOCUS28011</name>
</gene>
<dbReference type="Proteomes" id="UP001177003">
    <property type="component" value="Chromosome 6"/>
</dbReference>
<name>A0AA35ZA76_LACSI</name>
<organism evidence="1 2">
    <name type="scientific">Lactuca saligna</name>
    <name type="common">Willowleaf lettuce</name>
    <dbReference type="NCBI Taxonomy" id="75948"/>
    <lineage>
        <taxon>Eukaryota</taxon>
        <taxon>Viridiplantae</taxon>
        <taxon>Streptophyta</taxon>
        <taxon>Embryophyta</taxon>
        <taxon>Tracheophyta</taxon>
        <taxon>Spermatophyta</taxon>
        <taxon>Magnoliopsida</taxon>
        <taxon>eudicotyledons</taxon>
        <taxon>Gunneridae</taxon>
        <taxon>Pentapetalae</taxon>
        <taxon>asterids</taxon>
        <taxon>campanulids</taxon>
        <taxon>Asterales</taxon>
        <taxon>Asteraceae</taxon>
        <taxon>Cichorioideae</taxon>
        <taxon>Cichorieae</taxon>
        <taxon>Lactucinae</taxon>
        <taxon>Lactuca</taxon>
    </lineage>
</organism>
<protein>
    <submittedName>
        <fullName evidence="1">Uncharacterized protein</fullName>
    </submittedName>
</protein>
<dbReference type="AlphaFoldDB" id="A0AA35ZA76"/>
<dbReference type="EMBL" id="OX465082">
    <property type="protein sequence ID" value="CAI9288735.1"/>
    <property type="molecule type" value="Genomic_DNA"/>
</dbReference>